<dbReference type="EMBL" id="FRCZ01000007">
    <property type="protein sequence ID" value="SHN30362.1"/>
    <property type="molecule type" value="Genomic_DNA"/>
</dbReference>
<dbReference type="InterPro" id="IPR023393">
    <property type="entry name" value="START-like_dom_sf"/>
</dbReference>
<name>A0A1M7QGV7_9BACI</name>
<sequence length="154" mass="18252">MKKWTKTIVIHAPIDQVWNYFDGSLENMQKMMPQVVDHQPIKITEEGVGSIYRQKYQEGKRIEEYEVETIKYKNEDQEKELKIQFNLANMFDISAHYTLEKIDSETTKFTYSTTNNPLKWYVKPFLLFASDKVVVKFLDRVKHIAETEYTGGNK</sequence>
<dbReference type="Pfam" id="PF10604">
    <property type="entry name" value="Polyketide_cyc2"/>
    <property type="match status" value="1"/>
</dbReference>
<dbReference type="RefSeq" id="WP_073202809.1">
    <property type="nucleotide sequence ID" value="NZ_FRCZ01000007.1"/>
</dbReference>
<gene>
    <name evidence="1" type="ORF">SAMN05216179_3168</name>
</gene>
<dbReference type="OrthoDB" id="2360771at2"/>
<dbReference type="STRING" id="1027249.SAMN05216179_3168"/>
<organism evidence="1 2">
    <name type="scientific">Gracilibacillus kekensis</name>
    <dbReference type="NCBI Taxonomy" id="1027249"/>
    <lineage>
        <taxon>Bacteria</taxon>
        <taxon>Bacillati</taxon>
        <taxon>Bacillota</taxon>
        <taxon>Bacilli</taxon>
        <taxon>Bacillales</taxon>
        <taxon>Bacillaceae</taxon>
        <taxon>Gracilibacillus</taxon>
    </lineage>
</organism>
<accession>A0A1M7QGV7</accession>
<dbReference type="Proteomes" id="UP000184184">
    <property type="component" value="Unassembled WGS sequence"/>
</dbReference>
<reference evidence="1 2" key="1">
    <citation type="submission" date="2016-11" db="EMBL/GenBank/DDBJ databases">
        <authorList>
            <person name="Jaros S."/>
            <person name="Januszkiewicz K."/>
            <person name="Wedrychowicz H."/>
        </authorList>
    </citation>
    <scope>NUCLEOTIDE SEQUENCE [LARGE SCALE GENOMIC DNA]</scope>
    <source>
        <strain evidence="1 2">CGMCC 1.10681</strain>
    </source>
</reference>
<evidence type="ECO:0000313" key="1">
    <source>
        <dbReference type="EMBL" id="SHN30362.1"/>
    </source>
</evidence>
<keyword evidence="2" id="KW-1185">Reference proteome</keyword>
<dbReference type="AlphaFoldDB" id="A0A1M7QGV7"/>
<dbReference type="SUPFAM" id="SSF55961">
    <property type="entry name" value="Bet v1-like"/>
    <property type="match status" value="1"/>
</dbReference>
<dbReference type="InterPro" id="IPR019587">
    <property type="entry name" value="Polyketide_cyclase/dehydratase"/>
</dbReference>
<protein>
    <submittedName>
        <fullName evidence="1">Polyketide cyclase / dehydrase and lipid transport</fullName>
    </submittedName>
</protein>
<proteinExistence type="predicted"/>
<dbReference type="CDD" id="cd07812">
    <property type="entry name" value="SRPBCC"/>
    <property type="match status" value="1"/>
</dbReference>
<dbReference type="Gene3D" id="3.30.530.20">
    <property type="match status" value="1"/>
</dbReference>
<evidence type="ECO:0000313" key="2">
    <source>
        <dbReference type="Proteomes" id="UP000184184"/>
    </source>
</evidence>